<evidence type="ECO:0000313" key="14">
    <source>
        <dbReference type="WBParaSite" id="maker-uti_cns_0002595-snap-gene-0.2-mRNA-1"/>
    </source>
</evidence>
<proteinExistence type="predicted"/>
<dbReference type="PRINTS" id="PR00024">
    <property type="entry name" value="HOMEOBOX"/>
</dbReference>
<dbReference type="InterPro" id="IPR042634">
    <property type="entry name" value="MOX-1/MOX-2"/>
</dbReference>
<organism evidence="13 14">
    <name type="scientific">Macrostomum lignano</name>
    <dbReference type="NCBI Taxonomy" id="282301"/>
    <lineage>
        <taxon>Eukaryota</taxon>
        <taxon>Metazoa</taxon>
        <taxon>Spiralia</taxon>
        <taxon>Lophotrochozoa</taxon>
        <taxon>Platyhelminthes</taxon>
        <taxon>Rhabditophora</taxon>
        <taxon>Macrostomorpha</taxon>
        <taxon>Macrostomida</taxon>
        <taxon>Macrostomidae</taxon>
        <taxon>Macrostomum</taxon>
    </lineage>
</organism>
<dbReference type="SMART" id="SM00389">
    <property type="entry name" value="HOX"/>
    <property type="match status" value="1"/>
</dbReference>
<evidence type="ECO:0000256" key="3">
    <source>
        <dbReference type="ARBA" id="ARBA00023015"/>
    </source>
</evidence>
<dbReference type="InterPro" id="IPR009057">
    <property type="entry name" value="Homeodomain-like_sf"/>
</dbReference>
<keyword evidence="5 9" id="KW-0371">Homeobox</keyword>
<dbReference type="PANTHER" id="PTHR24328">
    <property type="entry name" value="HOMEOBOX PROTEIN MOX"/>
    <property type="match status" value="1"/>
</dbReference>
<feature type="DNA-binding region" description="Homeobox" evidence="9">
    <location>
        <begin position="36"/>
        <end position="95"/>
    </location>
</feature>
<feature type="compositionally biased region" description="Polar residues" evidence="11">
    <location>
        <begin position="98"/>
        <end position="116"/>
    </location>
</feature>
<evidence type="ECO:0000256" key="10">
    <source>
        <dbReference type="RuleBase" id="RU000682"/>
    </source>
</evidence>
<reference evidence="14" key="1">
    <citation type="submission" date="2016-11" db="UniProtKB">
        <authorList>
            <consortium name="WormBaseParasite"/>
        </authorList>
    </citation>
    <scope>IDENTIFICATION</scope>
</reference>
<dbReference type="GO" id="GO:0000981">
    <property type="term" value="F:DNA-binding transcription factor activity, RNA polymerase II-specific"/>
    <property type="evidence" value="ECO:0007669"/>
    <property type="project" value="InterPro"/>
</dbReference>
<dbReference type="InterPro" id="IPR017970">
    <property type="entry name" value="Homeobox_CS"/>
</dbReference>
<evidence type="ECO:0000256" key="5">
    <source>
        <dbReference type="ARBA" id="ARBA00023155"/>
    </source>
</evidence>
<dbReference type="Pfam" id="PF00046">
    <property type="entry name" value="Homeodomain"/>
    <property type="match status" value="1"/>
</dbReference>
<sequence length="124" mass="14614">IDEPVALVEDSLKNFNGTALKARTPSPEATRASAKRRKDRTAFSRSQLDQLEKHFCENNYLTRLRRYEIAVTLNLTERQVKVWFQNRRMKWKRVKNVPNCSQSQRQSLTEFSTNETKSTHRQSD</sequence>
<dbReference type="GO" id="GO:0045944">
    <property type="term" value="P:positive regulation of transcription by RNA polymerase II"/>
    <property type="evidence" value="ECO:0007669"/>
    <property type="project" value="InterPro"/>
</dbReference>
<keyword evidence="2" id="KW-0217">Developmental protein</keyword>
<evidence type="ECO:0000259" key="12">
    <source>
        <dbReference type="PROSITE" id="PS50071"/>
    </source>
</evidence>
<dbReference type="InterPro" id="IPR001356">
    <property type="entry name" value="HD"/>
</dbReference>
<dbReference type="InterPro" id="IPR020479">
    <property type="entry name" value="HD_metazoa"/>
</dbReference>
<dbReference type="CDD" id="cd00086">
    <property type="entry name" value="homeodomain"/>
    <property type="match status" value="1"/>
</dbReference>
<evidence type="ECO:0000256" key="11">
    <source>
        <dbReference type="SAM" id="MobiDB-lite"/>
    </source>
</evidence>
<keyword evidence="13" id="KW-1185">Reference proteome</keyword>
<keyword evidence="4 9" id="KW-0238">DNA-binding</keyword>
<feature type="region of interest" description="Disordered" evidence="11">
    <location>
        <begin position="94"/>
        <end position="124"/>
    </location>
</feature>
<feature type="domain" description="Homeobox" evidence="12">
    <location>
        <begin position="34"/>
        <end position="94"/>
    </location>
</feature>
<protein>
    <submittedName>
        <fullName evidence="14">Homeobox domain-containing protein</fullName>
    </submittedName>
</protein>
<dbReference type="Gene3D" id="1.10.10.60">
    <property type="entry name" value="Homeodomain-like"/>
    <property type="match status" value="1"/>
</dbReference>
<evidence type="ECO:0000256" key="7">
    <source>
        <dbReference type="ARBA" id="ARBA00023163"/>
    </source>
</evidence>
<evidence type="ECO:0000256" key="6">
    <source>
        <dbReference type="ARBA" id="ARBA00023159"/>
    </source>
</evidence>
<name>A0A1I8GNI7_9PLAT</name>
<evidence type="ECO:0000313" key="13">
    <source>
        <dbReference type="Proteomes" id="UP000095280"/>
    </source>
</evidence>
<evidence type="ECO:0000256" key="2">
    <source>
        <dbReference type="ARBA" id="ARBA00022473"/>
    </source>
</evidence>
<dbReference type="AlphaFoldDB" id="A0A1I8GNI7"/>
<evidence type="ECO:0000256" key="4">
    <source>
        <dbReference type="ARBA" id="ARBA00023125"/>
    </source>
</evidence>
<dbReference type="WBParaSite" id="maker-uti_cns_0002595-snap-gene-0.2-mRNA-1">
    <property type="protein sequence ID" value="maker-uti_cns_0002595-snap-gene-0.2-mRNA-1"/>
    <property type="gene ID" value="maker-uti_cns_0002595-snap-gene-0.2"/>
</dbReference>
<evidence type="ECO:0000256" key="8">
    <source>
        <dbReference type="ARBA" id="ARBA00023242"/>
    </source>
</evidence>
<dbReference type="PANTHER" id="PTHR24328:SF7">
    <property type="entry name" value="BUTTONLESS"/>
    <property type="match status" value="1"/>
</dbReference>
<dbReference type="SUPFAM" id="SSF46689">
    <property type="entry name" value="Homeodomain-like"/>
    <property type="match status" value="1"/>
</dbReference>
<dbReference type="Proteomes" id="UP000095280">
    <property type="component" value="Unplaced"/>
</dbReference>
<keyword evidence="8 9" id="KW-0539">Nucleus</keyword>
<keyword evidence="3" id="KW-0805">Transcription regulation</keyword>
<dbReference type="GO" id="GO:0000978">
    <property type="term" value="F:RNA polymerase II cis-regulatory region sequence-specific DNA binding"/>
    <property type="evidence" value="ECO:0007669"/>
    <property type="project" value="TreeGrafter"/>
</dbReference>
<dbReference type="GO" id="GO:0005634">
    <property type="term" value="C:nucleus"/>
    <property type="evidence" value="ECO:0007669"/>
    <property type="project" value="UniProtKB-SubCell"/>
</dbReference>
<evidence type="ECO:0000256" key="1">
    <source>
        <dbReference type="ARBA" id="ARBA00004123"/>
    </source>
</evidence>
<comment type="subcellular location">
    <subcellularLocation>
        <location evidence="1 9 10">Nucleus</location>
    </subcellularLocation>
</comment>
<keyword evidence="7" id="KW-0804">Transcription</keyword>
<evidence type="ECO:0000256" key="9">
    <source>
        <dbReference type="PROSITE-ProRule" id="PRU00108"/>
    </source>
</evidence>
<keyword evidence="6" id="KW-0010">Activator</keyword>
<feature type="region of interest" description="Disordered" evidence="11">
    <location>
        <begin position="19"/>
        <end position="43"/>
    </location>
</feature>
<accession>A0A1I8GNI7</accession>
<dbReference type="PROSITE" id="PS50071">
    <property type="entry name" value="HOMEOBOX_2"/>
    <property type="match status" value="1"/>
</dbReference>
<dbReference type="PROSITE" id="PS00027">
    <property type="entry name" value="HOMEOBOX_1"/>
    <property type="match status" value="1"/>
</dbReference>